<dbReference type="EMBL" id="JAULUE010002065">
    <property type="protein sequence ID" value="KAK5879235.1"/>
    <property type="molecule type" value="Genomic_DNA"/>
</dbReference>
<comment type="caution">
    <text evidence="1">The sequence shown here is derived from an EMBL/GenBank/DDBJ whole genome shotgun (WGS) entry which is preliminary data.</text>
</comment>
<dbReference type="AlphaFoldDB" id="A0AAN8B657"/>
<keyword evidence="2" id="KW-1185">Reference proteome</keyword>
<evidence type="ECO:0000313" key="2">
    <source>
        <dbReference type="Proteomes" id="UP001335648"/>
    </source>
</evidence>
<sequence length="73" mass="8332">MISIFTVLQMKEYCWDLHEGRRAPPGLTVMTAQHTPRASLRVILPLLASGHRQRVWLLLMTEIKPSIGHSRGK</sequence>
<organism evidence="1 2">
    <name type="scientific">Champsocephalus esox</name>
    <name type="common">pike icefish</name>
    <dbReference type="NCBI Taxonomy" id="159716"/>
    <lineage>
        <taxon>Eukaryota</taxon>
        <taxon>Metazoa</taxon>
        <taxon>Chordata</taxon>
        <taxon>Craniata</taxon>
        <taxon>Vertebrata</taxon>
        <taxon>Euteleostomi</taxon>
        <taxon>Actinopterygii</taxon>
        <taxon>Neopterygii</taxon>
        <taxon>Teleostei</taxon>
        <taxon>Neoteleostei</taxon>
        <taxon>Acanthomorphata</taxon>
        <taxon>Eupercaria</taxon>
        <taxon>Perciformes</taxon>
        <taxon>Notothenioidei</taxon>
        <taxon>Channichthyidae</taxon>
        <taxon>Champsocephalus</taxon>
    </lineage>
</organism>
<proteinExistence type="predicted"/>
<protein>
    <submittedName>
        <fullName evidence="1">Uncharacterized protein</fullName>
    </submittedName>
</protein>
<accession>A0AAN8B657</accession>
<evidence type="ECO:0000313" key="1">
    <source>
        <dbReference type="EMBL" id="KAK5879235.1"/>
    </source>
</evidence>
<reference evidence="1 2" key="1">
    <citation type="journal article" date="2023" name="Mol. Biol. Evol.">
        <title>Genomics of Secondarily Temperate Adaptation in the Only Non-Antarctic Icefish.</title>
        <authorList>
            <person name="Rivera-Colon A.G."/>
            <person name="Rayamajhi N."/>
            <person name="Minhas B.F."/>
            <person name="Madrigal G."/>
            <person name="Bilyk K.T."/>
            <person name="Yoon V."/>
            <person name="Hune M."/>
            <person name="Gregory S."/>
            <person name="Cheng C.H.C."/>
            <person name="Catchen J.M."/>
        </authorList>
    </citation>
    <scope>NUCLEOTIDE SEQUENCE [LARGE SCALE GENOMIC DNA]</scope>
    <source>
        <strain evidence="1">JC2023a</strain>
    </source>
</reference>
<dbReference type="Proteomes" id="UP001335648">
    <property type="component" value="Unassembled WGS sequence"/>
</dbReference>
<name>A0AAN8B657_9TELE</name>
<gene>
    <name evidence="1" type="ORF">CesoFtcFv8_024558</name>
</gene>